<keyword evidence="1" id="KW-0812">Transmembrane</keyword>
<feature type="transmembrane region" description="Helical" evidence="1">
    <location>
        <begin position="60"/>
        <end position="80"/>
    </location>
</feature>
<gene>
    <name evidence="2" type="ORF">J2Z80_002058</name>
</gene>
<dbReference type="EMBL" id="JAGGLT010000022">
    <property type="protein sequence ID" value="MBP2072527.1"/>
    <property type="molecule type" value="Genomic_DNA"/>
</dbReference>
<proteinExistence type="predicted"/>
<protein>
    <submittedName>
        <fullName evidence="2">Uncharacterized protein</fullName>
    </submittedName>
</protein>
<evidence type="ECO:0000313" key="3">
    <source>
        <dbReference type="Proteomes" id="UP001166402"/>
    </source>
</evidence>
<dbReference type="Proteomes" id="UP001166402">
    <property type="component" value="Unassembled WGS sequence"/>
</dbReference>
<dbReference type="RefSeq" id="WP_245301263.1">
    <property type="nucleotide sequence ID" value="NZ_JAGGLT010000022.1"/>
</dbReference>
<comment type="caution">
    <text evidence="2">The sequence shown here is derived from an EMBL/GenBank/DDBJ whole genome shotgun (WGS) entry which is preliminary data.</text>
</comment>
<evidence type="ECO:0000256" key="1">
    <source>
        <dbReference type="SAM" id="Phobius"/>
    </source>
</evidence>
<organism evidence="2 3">
    <name type="scientific">Thermoanaerobacterium butyriciformans</name>
    <dbReference type="NCBI Taxonomy" id="1702242"/>
    <lineage>
        <taxon>Bacteria</taxon>
        <taxon>Bacillati</taxon>
        <taxon>Bacillota</taxon>
        <taxon>Clostridia</taxon>
        <taxon>Thermoanaerobacterales</taxon>
        <taxon>Thermoanaerobacteraceae</taxon>
        <taxon>Thermoanaerobacterium</taxon>
    </lineage>
</organism>
<name>A0ABS4NFU0_9THEO</name>
<keyword evidence="3" id="KW-1185">Reference proteome</keyword>
<sequence>MNSDDLNKLIDELNINSESAFDDEETISLLKNLKDLKDTYYKDKDVIKSIKAKRRRKSSLIAATLIFFTSIQLFNLPLIGTKIGDGTLSPSYNIVYAMQKTYNSVKTIVLDTNIVETNIKNNKVIKKEFWKEIYAGPLSYRMEGCDQILIADGTKTLNYDKKSKKGVLKWTNPLASPVLKLKSQVDDIYKYGNYKLVGSENLDGIDTNVIKVETKIKKSKAKFRIKTDTYWIDKKTNFIVKHEELNGDVKRIVTYNIDFNTLVNKDDLKPNLPELYMYIILLTTCIYLTQ</sequence>
<dbReference type="Gene3D" id="2.50.20.10">
    <property type="entry name" value="Lipoprotein localisation LolA/LolB/LppX"/>
    <property type="match status" value="1"/>
</dbReference>
<accession>A0ABS4NFU0</accession>
<reference evidence="2" key="1">
    <citation type="submission" date="2021-03" db="EMBL/GenBank/DDBJ databases">
        <title>Genomic Encyclopedia of Type Strains, Phase IV (KMG-IV): sequencing the most valuable type-strain genomes for metagenomic binning, comparative biology and taxonomic classification.</title>
        <authorList>
            <person name="Goeker M."/>
        </authorList>
    </citation>
    <scope>NUCLEOTIDE SEQUENCE</scope>
    <source>
        <strain evidence="2">DSM 101588</strain>
    </source>
</reference>
<keyword evidence="1" id="KW-1133">Transmembrane helix</keyword>
<keyword evidence="1" id="KW-0472">Membrane</keyword>
<evidence type="ECO:0000313" key="2">
    <source>
        <dbReference type="EMBL" id="MBP2072527.1"/>
    </source>
</evidence>